<dbReference type="Proteomes" id="UP000305906">
    <property type="component" value="Unassembled WGS sequence"/>
</dbReference>
<proteinExistence type="predicted"/>
<dbReference type="EMBL" id="VBZC01000059">
    <property type="protein sequence ID" value="TLS41268.1"/>
    <property type="molecule type" value="Genomic_DNA"/>
</dbReference>
<evidence type="ECO:0008006" key="3">
    <source>
        <dbReference type="Google" id="ProtNLM"/>
    </source>
</evidence>
<evidence type="ECO:0000313" key="2">
    <source>
        <dbReference type="Proteomes" id="UP000305906"/>
    </source>
</evidence>
<reference evidence="1 2" key="1">
    <citation type="submission" date="2019-05" db="EMBL/GenBank/DDBJ databases">
        <title>Streptomyces sp. NEAU-C151, a novel actinomycete isolated from soil.</title>
        <authorList>
            <person name="Han L."/>
            <person name="Jiang H."/>
        </authorList>
    </citation>
    <scope>NUCLEOTIDE SEQUENCE [LARGE SCALE GENOMIC DNA]</scope>
    <source>
        <strain evidence="1 2">NEAU-C151</strain>
    </source>
</reference>
<evidence type="ECO:0000313" key="1">
    <source>
        <dbReference type="EMBL" id="TLS41268.1"/>
    </source>
</evidence>
<protein>
    <recommendedName>
        <fullName evidence="3">Secreted protein</fullName>
    </recommendedName>
</protein>
<dbReference type="RefSeq" id="WP_138049587.1">
    <property type="nucleotide sequence ID" value="NZ_VBZC01000059.1"/>
</dbReference>
<gene>
    <name evidence="1" type="ORF">FE633_37270</name>
</gene>
<organism evidence="1 2">
    <name type="scientific">Streptomyces montanus</name>
    <dbReference type="NCBI Taxonomy" id="2580423"/>
    <lineage>
        <taxon>Bacteria</taxon>
        <taxon>Bacillati</taxon>
        <taxon>Actinomycetota</taxon>
        <taxon>Actinomycetes</taxon>
        <taxon>Kitasatosporales</taxon>
        <taxon>Streptomycetaceae</taxon>
        <taxon>Streptomyces</taxon>
    </lineage>
</organism>
<comment type="caution">
    <text evidence="1">The sequence shown here is derived from an EMBL/GenBank/DDBJ whole genome shotgun (WGS) entry which is preliminary data.</text>
</comment>
<sequence>MRSTEEVVESLREALVGVGVALPSLGVDPVTGASDEPFALVDLGRCNVRTAERLASVLRGERPAVGAHVVDVRDGRIGEVVGHVGGGVRLRPVGGGREWDCPPDALREASPGEVLRARLRHAERQTRIGGAGRLP</sequence>
<name>A0A5R9FI55_9ACTN</name>
<dbReference type="AlphaFoldDB" id="A0A5R9FI55"/>
<keyword evidence="2" id="KW-1185">Reference proteome</keyword>
<accession>A0A5R9FI55</accession>